<reference evidence="1" key="1">
    <citation type="submission" date="2022-01" db="EMBL/GenBank/DDBJ databases">
        <authorList>
            <person name="Braso-Vives M."/>
        </authorList>
    </citation>
    <scope>NUCLEOTIDE SEQUENCE</scope>
</reference>
<sequence length="96" mass="10746">MVDGFGACRAKHMVSLGTGVLVPHVVAAVRRRYAIESTPLSVSDQHASPVMCSVHHQAFLHVLRYKISHKFDGHEVQYVLQRDNTKINRNNAVLKT</sequence>
<dbReference type="Proteomes" id="UP000838412">
    <property type="component" value="Chromosome 2"/>
</dbReference>
<evidence type="ECO:0000313" key="2">
    <source>
        <dbReference type="Proteomes" id="UP000838412"/>
    </source>
</evidence>
<name>A0A8K0EJA0_BRALA</name>
<keyword evidence="2" id="KW-1185">Reference proteome</keyword>
<dbReference type="AlphaFoldDB" id="A0A8K0EJA0"/>
<dbReference type="OrthoDB" id="1068471at2759"/>
<organism evidence="1 2">
    <name type="scientific">Branchiostoma lanceolatum</name>
    <name type="common">Common lancelet</name>
    <name type="synonym">Amphioxus lanceolatum</name>
    <dbReference type="NCBI Taxonomy" id="7740"/>
    <lineage>
        <taxon>Eukaryota</taxon>
        <taxon>Metazoa</taxon>
        <taxon>Chordata</taxon>
        <taxon>Cephalochordata</taxon>
        <taxon>Leptocardii</taxon>
        <taxon>Amphioxiformes</taxon>
        <taxon>Branchiostomatidae</taxon>
        <taxon>Branchiostoma</taxon>
    </lineage>
</organism>
<gene>
    <name evidence="1" type="primary">Hypp1096</name>
    <name evidence="1" type="ORF">BLAG_LOCUS13014</name>
</gene>
<evidence type="ECO:0000313" key="1">
    <source>
        <dbReference type="EMBL" id="CAH1253132.1"/>
    </source>
</evidence>
<dbReference type="EMBL" id="OV696687">
    <property type="protein sequence ID" value="CAH1253132.1"/>
    <property type="molecule type" value="Genomic_DNA"/>
</dbReference>
<proteinExistence type="predicted"/>
<protein>
    <submittedName>
        <fullName evidence="1">Hypp1096 protein</fullName>
    </submittedName>
</protein>
<accession>A0A8K0EJA0</accession>